<feature type="domain" description="Pleckstrin homology" evidence="2">
    <location>
        <begin position="359"/>
        <end position="469"/>
    </location>
</feature>
<dbReference type="AlphaFoldDB" id="C9ZJJ8"/>
<evidence type="ECO:0000259" key="2">
    <source>
        <dbReference type="Pfam" id="PF12814"/>
    </source>
</evidence>
<dbReference type="GeneID" id="23858703"/>
<gene>
    <name evidence="3" type="ORF">TbgDal_II3030</name>
</gene>
<reference evidence="4" key="1">
    <citation type="journal article" date="2010" name="PLoS Negl. Trop. Dis.">
        <title>The genome sequence of Trypanosoma brucei gambiense, causative agent of chronic human african trypanosomiasis.</title>
        <authorList>
            <person name="Jackson A.P."/>
            <person name="Sanders M."/>
            <person name="Berry A."/>
            <person name="McQuillan J."/>
            <person name="Aslett M.A."/>
            <person name="Quail M.A."/>
            <person name="Chukualim B."/>
            <person name="Capewell P."/>
            <person name="MacLeod A."/>
            <person name="Melville S.E."/>
            <person name="Gibson W."/>
            <person name="Barry J.D."/>
            <person name="Berriman M."/>
            <person name="Hertz-Fowler C."/>
        </authorList>
    </citation>
    <scope>NUCLEOTIDE SEQUENCE [LARGE SCALE GENOMIC DNA]</scope>
    <source>
        <strain evidence="4">MHOM/CI/86/DAL972</strain>
    </source>
</reference>
<feature type="region of interest" description="Disordered" evidence="1">
    <location>
        <begin position="21"/>
        <end position="40"/>
    </location>
</feature>
<evidence type="ECO:0000256" key="1">
    <source>
        <dbReference type="SAM" id="MobiDB-lite"/>
    </source>
</evidence>
<name>C9ZJJ8_TRYB9</name>
<dbReference type="EMBL" id="FN554965">
    <property type="protein sequence ID" value="CBH09557.1"/>
    <property type="molecule type" value="Genomic_DNA"/>
</dbReference>
<dbReference type="SUPFAM" id="SSF50729">
    <property type="entry name" value="PH domain-like"/>
    <property type="match status" value="1"/>
</dbReference>
<sequence>MDAVHEAHLEKILERRRRRNAPNAAVTISCSPPAAAATDEQVQAIEGTETRRASSATSPKDLVSGNRPRAQEAVDAVPEVTRTCNSSAHSAEPTRGGAEDDRCVPCLVINVSTYPDSDSNRRRFTMLSTDTGYCSFPISPHGNPRGNGNCEGSRWEAACHRTNSLYSSVNGERGAINTVTALYDEFPIGRTVPQLSYSKPEACFNPSGENTNDSSMRRFGSPGRCVVRLVHRQPLEEACVQPLRYDSPNCTPVSRTGHADSLAVCPIFSLDTPRRGERVQHLQNTISRDTGKLEGDRLQSGELFLEAEEPKPLPAPLQVAPLPGAQGGVGTVSLRPNALTRLPVDELRLTTYAPVSLLCGGDWFYKWSSRAGTCSPRWVWVDIVNLFLLWAHWETFETTFARKIRLDHITRVCYKETCESEEVECRSPTRAPRTPHTLLVKTSRRLLRLSTESKSKADIWCKALANLLSHLTSPRSQATMSSDDPVAAITQLDDQSAHVV</sequence>
<dbReference type="InterPro" id="IPR024774">
    <property type="entry name" value="PH_dom-Mcp5-type"/>
</dbReference>
<dbReference type="InterPro" id="IPR011993">
    <property type="entry name" value="PH-like_dom_sf"/>
</dbReference>
<feature type="region of interest" description="Disordered" evidence="1">
    <location>
        <begin position="46"/>
        <end position="76"/>
    </location>
</feature>
<dbReference type="GO" id="GO:0032065">
    <property type="term" value="P:maintenance of protein location in cell cortex"/>
    <property type="evidence" value="ECO:0007669"/>
    <property type="project" value="InterPro"/>
</dbReference>
<dbReference type="GO" id="GO:0005938">
    <property type="term" value="C:cell cortex"/>
    <property type="evidence" value="ECO:0007669"/>
    <property type="project" value="InterPro"/>
</dbReference>
<dbReference type="Pfam" id="PF12814">
    <property type="entry name" value="Mcp5_PH"/>
    <property type="match status" value="1"/>
</dbReference>
<protein>
    <recommendedName>
        <fullName evidence="2">Pleckstrin homology domain-containing protein</fullName>
    </recommendedName>
</protein>
<dbReference type="RefSeq" id="XP_011771862.1">
    <property type="nucleotide sequence ID" value="XM_011773560.1"/>
</dbReference>
<dbReference type="Proteomes" id="UP000002316">
    <property type="component" value="Chromosome 2"/>
</dbReference>
<organism evidence="3 4">
    <name type="scientific">Trypanosoma brucei gambiense (strain MHOM/CI/86/DAL972)</name>
    <dbReference type="NCBI Taxonomy" id="679716"/>
    <lineage>
        <taxon>Eukaryota</taxon>
        <taxon>Discoba</taxon>
        <taxon>Euglenozoa</taxon>
        <taxon>Kinetoplastea</taxon>
        <taxon>Metakinetoplastina</taxon>
        <taxon>Trypanosomatida</taxon>
        <taxon>Trypanosomatidae</taxon>
        <taxon>Trypanosoma</taxon>
    </lineage>
</organism>
<proteinExistence type="predicted"/>
<evidence type="ECO:0000313" key="4">
    <source>
        <dbReference type="Proteomes" id="UP000002316"/>
    </source>
</evidence>
<evidence type="ECO:0000313" key="3">
    <source>
        <dbReference type="EMBL" id="CBH09557.1"/>
    </source>
</evidence>
<accession>C9ZJJ8</accession>
<dbReference type="VEuPathDB" id="TriTrypDB:Tbg.972.2.3030"/>
<dbReference type="Gene3D" id="2.30.29.30">
    <property type="entry name" value="Pleckstrin-homology domain (PH domain)/Phosphotyrosine-binding domain (PTB)"/>
    <property type="match status" value="1"/>
</dbReference>
<dbReference type="KEGG" id="tbg:TbgDal_II3030"/>
<dbReference type="GO" id="GO:0005543">
    <property type="term" value="F:phospholipid binding"/>
    <property type="evidence" value="ECO:0007669"/>
    <property type="project" value="InterPro"/>
</dbReference>